<reference evidence="5" key="1">
    <citation type="journal article" date="2020" name="Nature">
        <title>Giant virus diversity and host interactions through global metagenomics.</title>
        <authorList>
            <person name="Schulz F."/>
            <person name="Roux S."/>
            <person name="Paez-Espino D."/>
            <person name="Jungbluth S."/>
            <person name="Walsh D.A."/>
            <person name="Denef V.J."/>
            <person name="McMahon K.D."/>
            <person name="Konstantinidis K.T."/>
            <person name="Eloe-Fadrosh E.A."/>
            <person name="Kyrpides N.C."/>
            <person name="Woyke T."/>
        </authorList>
    </citation>
    <scope>NUCLEOTIDE SEQUENCE</scope>
    <source>
        <strain evidence="5">GVMAG-M-3300023184-186</strain>
    </source>
</reference>
<dbReference type="PROSITE" id="PS50865">
    <property type="entry name" value="ZF_MYND_2"/>
    <property type="match status" value="1"/>
</dbReference>
<protein>
    <recommendedName>
        <fullName evidence="4">MYND-type domain-containing protein</fullName>
    </recommendedName>
</protein>
<dbReference type="AlphaFoldDB" id="A0A6C0I0U9"/>
<evidence type="ECO:0000256" key="2">
    <source>
        <dbReference type="ARBA" id="ARBA00022771"/>
    </source>
</evidence>
<organism evidence="5">
    <name type="scientific">viral metagenome</name>
    <dbReference type="NCBI Taxonomy" id="1070528"/>
    <lineage>
        <taxon>unclassified sequences</taxon>
        <taxon>metagenomes</taxon>
        <taxon>organismal metagenomes</taxon>
    </lineage>
</organism>
<dbReference type="Pfam" id="PF01753">
    <property type="entry name" value="zf-MYND"/>
    <property type="match status" value="1"/>
</dbReference>
<evidence type="ECO:0000256" key="3">
    <source>
        <dbReference type="ARBA" id="ARBA00022833"/>
    </source>
</evidence>
<feature type="domain" description="MYND-type" evidence="4">
    <location>
        <begin position="398"/>
        <end position="438"/>
    </location>
</feature>
<dbReference type="PROSITE" id="PS01360">
    <property type="entry name" value="ZF_MYND_1"/>
    <property type="match status" value="1"/>
</dbReference>
<keyword evidence="3" id="KW-0862">Zinc</keyword>
<dbReference type="InterPro" id="IPR002893">
    <property type="entry name" value="Znf_MYND"/>
</dbReference>
<keyword evidence="2" id="KW-0863">Zinc-finger</keyword>
<dbReference type="SUPFAM" id="SSF144232">
    <property type="entry name" value="HIT/MYND zinc finger-like"/>
    <property type="match status" value="1"/>
</dbReference>
<evidence type="ECO:0000313" key="5">
    <source>
        <dbReference type="EMBL" id="QHT86422.1"/>
    </source>
</evidence>
<dbReference type="GO" id="GO:0008270">
    <property type="term" value="F:zinc ion binding"/>
    <property type="evidence" value="ECO:0007669"/>
    <property type="project" value="UniProtKB-KW"/>
</dbReference>
<evidence type="ECO:0000256" key="1">
    <source>
        <dbReference type="ARBA" id="ARBA00022723"/>
    </source>
</evidence>
<keyword evidence="1" id="KW-0479">Metal-binding</keyword>
<name>A0A6C0I0U9_9ZZZZ</name>
<sequence>MNLLPYNEKIQVRKVGAVEGIKTNSYCHCKRCGWSNIKQHYCTPPNTNNKHKLFDTDERKYADANTSAYADTNTSAYTKDIARTSASAYAIAGANIKAGTDAKAIANAYASTDEKADANTDVKADANTDVKADAGAIVKANAELNILTYHKSVFIEMVRTFRKDITIEDINNEISIYQNELKHMITHFYLLKDFKNEIYLTLLPILQIIFINNNIKKELSNIIIQEIQNILEDNDQLILLLMEFSIFLKILQPYIYVQLKSIQACINKFLNVRIQSNDTKEEIFMIFNNQNMVLYNIFFLFSKKIFDGSSNLILTTEFLELTINKKIKNIMQISKNNKYKRINLHLFQCTQCSEIFDNELVDCCPCGQTFCSKTCQIAAWGAWHKKICPNRQVTKSQCLGCMEYFEKQDIFKCTQCMIAKYCSKECQRGNWAYHKAYCNAIIFDSK</sequence>
<evidence type="ECO:0000259" key="4">
    <source>
        <dbReference type="PROSITE" id="PS50865"/>
    </source>
</evidence>
<dbReference type="Gene3D" id="6.10.140.2220">
    <property type="match status" value="1"/>
</dbReference>
<proteinExistence type="predicted"/>
<dbReference type="EMBL" id="MN740068">
    <property type="protein sequence ID" value="QHT86422.1"/>
    <property type="molecule type" value="Genomic_DNA"/>
</dbReference>
<accession>A0A6C0I0U9</accession>